<evidence type="ECO:0000256" key="4">
    <source>
        <dbReference type="ARBA" id="ARBA00022989"/>
    </source>
</evidence>
<protein>
    <submittedName>
        <fullName evidence="10">ABC transporter permease</fullName>
    </submittedName>
</protein>
<accession>A0A7V2AU71</accession>
<feature type="transmembrane region" description="Helical" evidence="7">
    <location>
        <begin position="295"/>
        <end position="317"/>
    </location>
</feature>
<sequence>MFFLEALRMAAAAIRAHKMRSFLTMVGIIAGIASIISVMTGISVVQTAIEKEISVLGTQTFQVQKQAAAGTAMSEEEFRKIRQRRPTTIEHADAIRERVESVDLVGPELWGFTHTASYKDIKTNSNVVVCGGTPEYATNNTHYVEFGRNLTHEDVEVGRSVVLLGYDVAQELFPWSDPLDRTIKIDGRKFRVVGVLEDKSSAVGARFNNYLIIPITRFVKIYGLRTPNGDERSVNITVRAKSPELLQEAIEETRQVMRQERGLKPFEEDDFTIFTNDSNIRTFNQQTAGIKAGSFVIGIVALVVAGIGIMNIMLVSVTERTREIGIRKALGAKQKNILLQFLLEAIILCNIGGLIGVAAGFAIGNIVSLVTDFAAHVPLGWTVVGILFCTGVGLTFGFWPALRAARLNPIEALHYE</sequence>
<keyword evidence="3 7" id="KW-0812">Transmembrane</keyword>
<dbReference type="GO" id="GO:0005886">
    <property type="term" value="C:plasma membrane"/>
    <property type="evidence" value="ECO:0007669"/>
    <property type="project" value="UniProtKB-SubCell"/>
</dbReference>
<evidence type="ECO:0000256" key="5">
    <source>
        <dbReference type="ARBA" id="ARBA00023136"/>
    </source>
</evidence>
<reference evidence="10" key="1">
    <citation type="journal article" date="2020" name="mSystems">
        <title>Genome- and Community-Level Interaction Insights into Carbon Utilization and Element Cycling Functions of Hydrothermarchaeota in Hydrothermal Sediment.</title>
        <authorList>
            <person name="Zhou Z."/>
            <person name="Liu Y."/>
            <person name="Xu W."/>
            <person name="Pan J."/>
            <person name="Luo Z.H."/>
            <person name="Li M."/>
        </authorList>
    </citation>
    <scope>NUCLEOTIDE SEQUENCE [LARGE SCALE GENOMIC DNA]</scope>
    <source>
        <strain evidence="10">SpSt-1233</strain>
    </source>
</reference>
<feature type="domain" description="ABC3 transporter permease C-terminal" evidence="8">
    <location>
        <begin position="296"/>
        <end position="409"/>
    </location>
</feature>
<dbReference type="Pfam" id="PF12704">
    <property type="entry name" value="MacB_PCD"/>
    <property type="match status" value="1"/>
</dbReference>
<dbReference type="GO" id="GO:0022857">
    <property type="term" value="F:transmembrane transporter activity"/>
    <property type="evidence" value="ECO:0007669"/>
    <property type="project" value="TreeGrafter"/>
</dbReference>
<feature type="transmembrane region" description="Helical" evidence="7">
    <location>
        <begin position="21"/>
        <end position="45"/>
    </location>
</feature>
<dbReference type="PANTHER" id="PTHR30572:SF4">
    <property type="entry name" value="ABC TRANSPORTER PERMEASE YTRF"/>
    <property type="match status" value="1"/>
</dbReference>
<evidence type="ECO:0000256" key="1">
    <source>
        <dbReference type="ARBA" id="ARBA00004651"/>
    </source>
</evidence>
<organism evidence="10">
    <name type="scientific">Eiseniibacteriota bacterium</name>
    <dbReference type="NCBI Taxonomy" id="2212470"/>
    <lineage>
        <taxon>Bacteria</taxon>
        <taxon>Candidatus Eiseniibacteriota</taxon>
    </lineage>
</organism>
<gene>
    <name evidence="10" type="ORF">ENO08_02685</name>
</gene>
<comment type="caution">
    <text evidence="10">The sequence shown here is derived from an EMBL/GenBank/DDBJ whole genome shotgun (WGS) entry which is preliminary data.</text>
</comment>
<dbReference type="InterPro" id="IPR025857">
    <property type="entry name" value="MacB_PCD"/>
</dbReference>
<keyword evidence="2" id="KW-1003">Cell membrane</keyword>
<evidence type="ECO:0000256" key="6">
    <source>
        <dbReference type="ARBA" id="ARBA00038076"/>
    </source>
</evidence>
<evidence type="ECO:0000256" key="7">
    <source>
        <dbReference type="SAM" id="Phobius"/>
    </source>
</evidence>
<dbReference type="Proteomes" id="UP000886069">
    <property type="component" value="Unassembled WGS sequence"/>
</dbReference>
<dbReference type="EMBL" id="DSEC01000191">
    <property type="protein sequence ID" value="HER43350.1"/>
    <property type="molecule type" value="Genomic_DNA"/>
</dbReference>
<evidence type="ECO:0000256" key="2">
    <source>
        <dbReference type="ARBA" id="ARBA00022475"/>
    </source>
</evidence>
<proteinExistence type="inferred from homology"/>
<dbReference type="PANTHER" id="PTHR30572">
    <property type="entry name" value="MEMBRANE COMPONENT OF TRANSPORTER-RELATED"/>
    <property type="match status" value="1"/>
</dbReference>
<keyword evidence="4 7" id="KW-1133">Transmembrane helix</keyword>
<dbReference type="Pfam" id="PF02687">
    <property type="entry name" value="FtsX"/>
    <property type="match status" value="1"/>
</dbReference>
<dbReference type="AlphaFoldDB" id="A0A7V2AU71"/>
<keyword evidence="5 7" id="KW-0472">Membrane</keyword>
<feature type="transmembrane region" description="Helical" evidence="7">
    <location>
        <begin position="338"/>
        <end position="367"/>
    </location>
</feature>
<name>A0A7V2AU71_UNCEI</name>
<evidence type="ECO:0000313" key="10">
    <source>
        <dbReference type="EMBL" id="HER43350.1"/>
    </source>
</evidence>
<evidence type="ECO:0000259" key="9">
    <source>
        <dbReference type="Pfam" id="PF12704"/>
    </source>
</evidence>
<comment type="subcellular location">
    <subcellularLocation>
        <location evidence="1">Cell membrane</location>
        <topology evidence="1">Multi-pass membrane protein</topology>
    </subcellularLocation>
</comment>
<comment type="similarity">
    <text evidence="6">Belongs to the ABC-4 integral membrane protein family.</text>
</comment>
<evidence type="ECO:0000256" key="3">
    <source>
        <dbReference type="ARBA" id="ARBA00022692"/>
    </source>
</evidence>
<feature type="domain" description="MacB-like periplasmic core" evidence="9">
    <location>
        <begin position="21"/>
        <end position="255"/>
    </location>
</feature>
<evidence type="ECO:0000259" key="8">
    <source>
        <dbReference type="Pfam" id="PF02687"/>
    </source>
</evidence>
<feature type="transmembrane region" description="Helical" evidence="7">
    <location>
        <begin position="379"/>
        <end position="399"/>
    </location>
</feature>
<dbReference type="InterPro" id="IPR003838">
    <property type="entry name" value="ABC3_permease_C"/>
</dbReference>
<dbReference type="InterPro" id="IPR050250">
    <property type="entry name" value="Macrolide_Exporter_MacB"/>
</dbReference>